<keyword evidence="3" id="KW-1185">Reference proteome</keyword>
<dbReference type="EMBL" id="JABRWO010000005">
    <property type="protein sequence ID" value="MBA2114842.1"/>
    <property type="molecule type" value="Genomic_DNA"/>
</dbReference>
<evidence type="ECO:0000259" key="1">
    <source>
        <dbReference type="SMART" id="SM00776"/>
    </source>
</evidence>
<dbReference type="SUPFAM" id="SSF49785">
    <property type="entry name" value="Galactose-binding domain-like"/>
    <property type="match status" value="1"/>
</dbReference>
<gene>
    <name evidence="2" type="ORF">HOV93_20100</name>
</gene>
<proteinExistence type="predicted"/>
<reference evidence="2 3" key="1">
    <citation type="submission" date="2020-05" db="EMBL/GenBank/DDBJ databases">
        <title>Bremerella alba sp. nov., a novel planctomycete isolated from the surface of the macroalga Fucus spiralis.</title>
        <authorList>
            <person name="Godinho O."/>
            <person name="Botelho R."/>
            <person name="Albuquerque L."/>
            <person name="Wiegand S."/>
            <person name="Da Costa M.S."/>
            <person name="Lobo-Da-Cunha A."/>
            <person name="Jogler C."/>
            <person name="Lage O.M."/>
        </authorList>
    </citation>
    <scope>NUCLEOTIDE SEQUENCE [LARGE SCALE GENOMIC DNA]</scope>
    <source>
        <strain evidence="2 3">FF15</strain>
    </source>
</reference>
<dbReference type="InterPro" id="IPR013222">
    <property type="entry name" value="Glyco_hyd_98_carb-bd"/>
</dbReference>
<dbReference type="InterPro" id="IPR038637">
    <property type="entry name" value="NPCBM_sf"/>
</dbReference>
<feature type="domain" description="Glycosyl hydrolase family 98 putative carbohydrate-binding module" evidence="1">
    <location>
        <begin position="275"/>
        <end position="411"/>
    </location>
</feature>
<protein>
    <recommendedName>
        <fullName evidence="1">Glycosyl hydrolase family 98 putative carbohydrate-binding module domain-containing protein</fullName>
    </recommendedName>
</protein>
<comment type="caution">
    <text evidence="2">The sequence shown here is derived from an EMBL/GenBank/DDBJ whole genome shotgun (WGS) entry which is preliminary data.</text>
</comment>
<dbReference type="InterPro" id="IPR008979">
    <property type="entry name" value="Galactose-bd-like_sf"/>
</dbReference>
<dbReference type="Gene3D" id="2.60.120.1060">
    <property type="entry name" value="NPCBM/NEW2 domain"/>
    <property type="match status" value="1"/>
</dbReference>
<sequence>MKTFSLIMLSLLAAPPAVEVQQLDGSTTNGALVELSNDSLEIQLADGKSSVLPSKEIISVRPLSQNDATTAPSVSKELIFAGGSRLFLADMLVSSRNAELMLTAGARVEIGRSALKGVRILTADSQSADPEDDPLHQKWHELAQQHTGGDAIVLNREGMLTVQEVVIHAVTADGVKIQLDDITTTVNPSKLYGLLFYQRAAREFPAPLCVVHLNDGSTLVSQSIKMNNGETRVTILTGTEIPIPFDRVTKLDFAAGNIQFLDELKPARVTWTPVLKSAIAVDDLSLVYAPRMNQSFQGDLLQLEEDQQPQVYSRGIAVHATSELLYDLPSGFRQLQMRVGIAPQSLGTCTAKLQVIGDQKILFEKDFSNQTPPEDIALNISGVRRLKIVVDASDGEDFGDVLHLCQARLLK</sequence>
<dbReference type="Pfam" id="PF08305">
    <property type="entry name" value="NPCBM"/>
    <property type="match status" value="1"/>
</dbReference>
<dbReference type="SMART" id="SM00776">
    <property type="entry name" value="NPCBM"/>
    <property type="match status" value="1"/>
</dbReference>
<dbReference type="AlphaFoldDB" id="A0A7V9A708"/>
<name>A0A7V9A708_9BACT</name>
<accession>A0A7V9A708</accession>
<evidence type="ECO:0000313" key="3">
    <source>
        <dbReference type="Proteomes" id="UP000551616"/>
    </source>
</evidence>
<dbReference type="RefSeq" id="WP_207396308.1">
    <property type="nucleotide sequence ID" value="NZ_JABRWO010000005.1"/>
</dbReference>
<organism evidence="2 3">
    <name type="scientific">Bremerella alba</name>
    <dbReference type="NCBI Taxonomy" id="980252"/>
    <lineage>
        <taxon>Bacteria</taxon>
        <taxon>Pseudomonadati</taxon>
        <taxon>Planctomycetota</taxon>
        <taxon>Planctomycetia</taxon>
        <taxon>Pirellulales</taxon>
        <taxon>Pirellulaceae</taxon>
        <taxon>Bremerella</taxon>
    </lineage>
</organism>
<evidence type="ECO:0000313" key="2">
    <source>
        <dbReference type="EMBL" id="MBA2114842.1"/>
    </source>
</evidence>
<dbReference type="Proteomes" id="UP000551616">
    <property type="component" value="Unassembled WGS sequence"/>
</dbReference>